<organism evidence="1 2">
    <name type="scientific">Cytospora mali</name>
    <name type="common">Apple Valsa canker fungus</name>
    <name type="synonym">Valsa mali</name>
    <dbReference type="NCBI Taxonomy" id="578113"/>
    <lineage>
        <taxon>Eukaryota</taxon>
        <taxon>Fungi</taxon>
        <taxon>Dikarya</taxon>
        <taxon>Ascomycota</taxon>
        <taxon>Pezizomycotina</taxon>
        <taxon>Sordariomycetes</taxon>
        <taxon>Sordariomycetidae</taxon>
        <taxon>Diaporthales</taxon>
        <taxon>Cytosporaceae</taxon>
        <taxon>Cytospora</taxon>
    </lineage>
</organism>
<evidence type="ECO:0000313" key="1">
    <source>
        <dbReference type="EMBL" id="KUI61893.1"/>
    </source>
</evidence>
<dbReference type="Proteomes" id="UP000078576">
    <property type="component" value="Unassembled WGS sequence"/>
</dbReference>
<dbReference type="EMBL" id="KN714790">
    <property type="protein sequence ID" value="KUI61893.1"/>
    <property type="molecule type" value="Genomic_DNA"/>
</dbReference>
<proteinExistence type="predicted"/>
<dbReference type="AlphaFoldDB" id="A0A194VDC1"/>
<reference evidence="2" key="1">
    <citation type="submission" date="2014-12" db="EMBL/GenBank/DDBJ databases">
        <title>Genome Sequence of Valsa Canker Pathogens Uncovers a Specific Adaption of Colonization on Woody Bark.</title>
        <authorList>
            <person name="Yin Z."/>
            <person name="Liu H."/>
            <person name="Gao X."/>
            <person name="Li Z."/>
            <person name="Song N."/>
            <person name="Ke X."/>
            <person name="Dai Q."/>
            <person name="Wu Y."/>
            <person name="Sun Y."/>
            <person name="Xu J.-R."/>
            <person name="Kang Z.K."/>
            <person name="Wang L."/>
            <person name="Huang L."/>
        </authorList>
    </citation>
    <scope>NUCLEOTIDE SEQUENCE [LARGE SCALE GENOMIC DNA]</scope>
    <source>
        <strain evidence="2">SXYL134</strain>
    </source>
</reference>
<name>A0A194VDC1_CYTMA</name>
<sequence>MATPLATALLGVFATETSPMAAEIGEGTPCAETVEEDDCARVKEAKKDTASNTNMQLGYNILLQNLRGNPSWNEENEALYGPDLTSALGQFFSLLVVGSHEGRKGSYYDLGRTQPSPTLELLSTELGNPVQKIGDWSWTQTKSEREKRVITTQALSQLTEASLTEVEASDQIVDLSPLDTKVFHCDSASDVLPEGLLHDWDWENIYFETLEAEGWDCD</sequence>
<protein>
    <submittedName>
        <fullName evidence="1">Uncharacterized protein</fullName>
    </submittedName>
</protein>
<accession>A0A194VDC1</accession>
<keyword evidence="2" id="KW-1185">Reference proteome</keyword>
<gene>
    <name evidence="1" type="ORF">VP1G_09028</name>
</gene>
<evidence type="ECO:0000313" key="2">
    <source>
        <dbReference type="Proteomes" id="UP000078576"/>
    </source>
</evidence>